<accession>B2VIT9</accession>
<gene>
    <name evidence="1" type="ordered locus">ETA_24950</name>
</gene>
<dbReference type="EMBL" id="CU468135">
    <property type="protein sequence ID" value="CAO97541.1"/>
    <property type="molecule type" value="Genomic_DNA"/>
</dbReference>
<protein>
    <submittedName>
        <fullName evidence="1">Uncharacterized protein</fullName>
    </submittedName>
</protein>
<evidence type="ECO:0000313" key="2">
    <source>
        <dbReference type="Proteomes" id="UP000001726"/>
    </source>
</evidence>
<evidence type="ECO:0000313" key="1">
    <source>
        <dbReference type="EMBL" id="CAO97541.1"/>
    </source>
</evidence>
<dbReference type="AlphaFoldDB" id="B2VIT9"/>
<dbReference type="STRING" id="465817.ETA_24950"/>
<keyword evidence="2" id="KW-1185">Reference proteome</keyword>
<dbReference type="Proteomes" id="UP000001726">
    <property type="component" value="Chromosome"/>
</dbReference>
<organism evidence="1 2">
    <name type="scientific">Erwinia tasmaniensis (strain DSM 17950 / CFBP 7177 / CIP 109463 / NCPPB 4357 / Et1/99)</name>
    <dbReference type="NCBI Taxonomy" id="465817"/>
    <lineage>
        <taxon>Bacteria</taxon>
        <taxon>Pseudomonadati</taxon>
        <taxon>Pseudomonadota</taxon>
        <taxon>Gammaproteobacteria</taxon>
        <taxon>Enterobacterales</taxon>
        <taxon>Erwiniaceae</taxon>
        <taxon>Erwinia</taxon>
    </lineage>
</organism>
<reference evidence="1 2" key="1">
    <citation type="journal article" date="2008" name="Environ. Microbiol.">
        <title>The genome of Erwinia tasmaniensis strain Et1/99, a non-pathogenic bacterium in the genus Erwinia.</title>
        <authorList>
            <person name="Kube M."/>
            <person name="Migdoll A.M."/>
            <person name="Mueller I."/>
            <person name="Kuhl H."/>
            <person name="Beck A."/>
            <person name="Reinhardt R."/>
            <person name="Geider K."/>
        </authorList>
    </citation>
    <scope>NUCLEOTIDE SEQUENCE [LARGE SCALE GENOMIC DNA]</scope>
    <source>
        <strain evidence="2">DSM 17950 / CFBP 7177 / CIP 109463 / NCPPB 4357 / Et1/99</strain>
    </source>
</reference>
<dbReference type="KEGG" id="eta:ETA_24950"/>
<proteinExistence type="predicted"/>
<name>B2VIT9_ERWT9</name>
<sequence length="59" mass="6566">MRLHSCCKTARLPSDGVSGCNPHGTDQGYEIFSFSTMAQPLLYTFRVVETAIFKPWGIV</sequence>
<dbReference type="HOGENOM" id="CLU_2953365_0_0_6"/>